<gene>
    <name evidence="1" type="ORF">PABY_21450</name>
</gene>
<keyword evidence="2" id="KW-1185">Reference proteome</keyword>
<proteinExistence type="predicted"/>
<evidence type="ECO:0000313" key="1">
    <source>
        <dbReference type="EMBL" id="BES82578.1"/>
    </source>
</evidence>
<organism evidence="1 2">
    <name type="scientific">Pyrodictium abyssi</name>
    <dbReference type="NCBI Taxonomy" id="54256"/>
    <lineage>
        <taxon>Archaea</taxon>
        <taxon>Thermoproteota</taxon>
        <taxon>Thermoprotei</taxon>
        <taxon>Desulfurococcales</taxon>
        <taxon>Pyrodictiaceae</taxon>
        <taxon>Pyrodictium</taxon>
    </lineage>
</organism>
<name>A0ABN6ZQT9_9CREN</name>
<dbReference type="EMBL" id="AP028907">
    <property type="protein sequence ID" value="BES82578.1"/>
    <property type="molecule type" value="Genomic_DNA"/>
</dbReference>
<protein>
    <submittedName>
        <fullName evidence="1">Uncharacterized protein</fullName>
    </submittedName>
</protein>
<evidence type="ECO:0000313" key="2">
    <source>
        <dbReference type="Proteomes" id="UP001341135"/>
    </source>
</evidence>
<dbReference type="GeneID" id="89290151"/>
<dbReference type="Proteomes" id="UP001341135">
    <property type="component" value="Chromosome"/>
</dbReference>
<accession>A0ABN6ZQT9</accession>
<dbReference type="RefSeq" id="WP_338250029.1">
    <property type="nucleotide sequence ID" value="NZ_AP028907.1"/>
</dbReference>
<sequence length="98" mass="11500">MAMAAAYVVKLYRVLSEDPWHAQPIEERRYKEWEEAREAFIERLEELEASGYRCSDYASAWHQMCSRMTGTRRVYVEELGEELEVVVTEKLLLALEPG</sequence>
<reference evidence="1 2" key="1">
    <citation type="submission" date="2023-09" db="EMBL/GenBank/DDBJ databases">
        <title>Pyrofollis japonicus gen. nov. sp. nov., a novel member of the family Pyrodictiaceae isolated from the Iheya North hydrothermal field.</title>
        <authorList>
            <person name="Miyazaki U."/>
            <person name="Sanari M."/>
            <person name="Tame A."/>
            <person name="Kitajima M."/>
            <person name="Okamoto A."/>
            <person name="Sawayama S."/>
            <person name="Miyazaki J."/>
            <person name="Takai K."/>
            <person name="Nakagawa S."/>
        </authorList>
    </citation>
    <scope>NUCLEOTIDE SEQUENCE [LARGE SCALE GENOMIC DNA]</scope>
    <source>
        <strain evidence="1 2">AV2</strain>
    </source>
</reference>